<dbReference type="Proteomes" id="UP001597183">
    <property type="component" value="Unassembled WGS sequence"/>
</dbReference>
<feature type="compositionally biased region" description="Polar residues" evidence="1">
    <location>
        <begin position="619"/>
        <end position="637"/>
    </location>
</feature>
<dbReference type="SUPFAM" id="SSF55486">
    <property type="entry name" value="Metalloproteases ('zincins'), catalytic domain"/>
    <property type="match status" value="1"/>
</dbReference>
<protein>
    <submittedName>
        <fullName evidence="2">Uncharacterized protein</fullName>
    </submittedName>
</protein>
<dbReference type="Gene3D" id="3.40.390.10">
    <property type="entry name" value="Collagenase (Catalytic Domain)"/>
    <property type="match status" value="1"/>
</dbReference>
<evidence type="ECO:0000256" key="1">
    <source>
        <dbReference type="SAM" id="MobiDB-lite"/>
    </source>
</evidence>
<name>A0ABW4A172_9ACTN</name>
<accession>A0ABW4A172</accession>
<feature type="region of interest" description="Disordered" evidence="1">
    <location>
        <begin position="618"/>
        <end position="637"/>
    </location>
</feature>
<evidence type="ECO:0000313" key="2">
    <source>
        <dbReference type="EMBL" id="MFD1364244.1"/>
    </source>
</evidence>
<organism evidence="2 3">
    <name type="scientific">Actinoplanes sichuanensis</name>
    <dbReference type="NCBI Taxonomy" id="512349"/>
    <lineage>
        <taxon>Bacteria</taxon>
        <taxon>Bacillati</taxon>
        <taxon>Actinomycetota</taxon>
        <taxon>Actinomycetes</taxon>
        <taxon>Micromonosporales</taxon>
        <taxon>Micromonosporaceae</taxon>
        <taxon>Actinoplanes</taxon>
    </lineage>
</organism>
<comment type="caution">
    <text evidence="2">The sequence shown here is derived from an EMBL/GenBank/DDBJ whole genome shotgun (WGS) entry which is preliminary data.</text>
</comment>
<proteinExistence type="predicted"/>
<sequence>MTDMTLPPDGRYEGSGAGLFLELRNEATAAGVVSGDLFLTTGGGQVFLASFRTSPDAAAPGRVGPWRMRCQDSEGRVSGGVLELQAMPDGRPSVRLRLDRQLNALPAVDPIDIRVTGTGPALRILGVEVEREVGVIIPDGARETLQACLAGAGVEIRYRDGGALIPRRVEGWEWHEGNIYGALDETMARFANPDLAGSGWRAQLLMLSHPFAERNGLYGVMFDVVDRPRQGCAVFVDEIREHFSDGREDHDIAWTMAHEVGHVLNLTHRFELEVGRADSTSVMNYADQYRGGGRQAEYWQRFAFRFDPDEVSFLRHGTRRAVMPGASPFHTVDYWSTAPGAKPAHVPPEPDRGLVLRLVPPRGGTLFAFGQPVVLQVLLSNAGSQPVALPRNLLDVKAGFLQIMMERDPGARPAGLADARAFAPLMQRCFTDVTPGPQLLAPGASLSRNVNLTFGAEGHPLDEPGSYRLTPLLTVPDNAGRGFATVIRGEPLLIHIGAPASRVDERDAVALLQPGVGAFLAVGGTNRYAAVPGRLRDIADQRRSRNGAGDPIAAALHRTLGIYYSRAHLEFGRAGCVVGGTDQDEARALLDGLTGNDAAMLTFDPQTAKDIEDLAATLRRQSGQGPSPPSMRTSPER</sequence>
<keyword evidence="3" id="KW-1185">Reference proteome</keyword>
<evidence type="ECO:0000313" key="3">
    <source>
        <dbReference type="Proteomes" id="UP001597183"/>
    </source>
</evidence>
<dbReference type="InterPro" id="IPR024079">
    <property type="entry name" value="MetalloPept_cat_dom_sf"/>
</dbReference>
<dbReference type="EMBL" id="JBHTMK010000004">
    <property type="protein sequence ID" value="MFD1364244.1"/>
    <property type="molecule type" value="Genomic_DNA"/>
</dbReference>
<dbReference type="RefSeq" id="WP_317793840.1">
    <property type="nucleotide sequence ID" value="NZ_AP028461.1"/>
</dbReference>
<gene>
    <name evidence="2" type="ORF">ACFQ5G_02680</name>
</gene>
<reference evidence="3" key="1">
    <citation type="journal article" date="2019" name="Int. J. Syst. Evol. Microbiol.">
        <title>The Global Catalogue of Microorganisms (GCM) 10K type strain sequencing project: providing services to taxonomists for standard genome sequencing and annotation.</title>
        <authorList>
            <consortium name="The Broad Institute Genomics Platform"/>
            <consortium name="The Broad Institute Genome Sequencing Center for Infectious Disease"/>
            <person name="Wu L."/>
            <person name="Ma J."/>
        </authorList>
    </citation>
    <scope>NUCLEOTIDE SEQUENCE [LARGE SCALE GENOMIC DNA]</scope>
    <source>
        <strain evidence="3">CCM 7526</strain>
    </source>
</reference>